<feature type="transmembrane region" description="Helical" evidence="1">
    <location>
        <begin position="169"/>
        <end position="188"/>
    </location>
</feature>
<evidence type="ECO:0000256" key="1">
    <source>
        <dbReference type="SAM" id="Phobius"/>
    </source>
</evidence>
<gene>
    <name evidence="2" type="ORF">PHYPO_G00012540</name>
</gene>
<reference evidence="2 3" key="1">
    <citation type="submission" date="2019-06" db="EMBL/GenBank/DDBJ databases">
        <title>A chromosome-scale genome assembly of the striped catfish, Pangasianodon hypophthalmus.</title>
        <authorList>
            <person name="Wen M."/>
            <person name="Zahm M."/>
            <person name="Roques C."/>
            <person name="Cabau C."/>
            <person name="Klopp C."/>
            <person name="Donnadieu C."/>
            <person name="Jouanno E."/>
            <person name="Avarre J.-C."/>
            <person name="Campet M."/>
            <person name="Ha T.T.T."/>
            <person name="Dugue R."/>
            <person name="Lampietro C."/>
            <person name="Louis A."/>
            <person name="Herpin A."/>
            <person name="Echchiki A."/>
            <person name="Berthelot C."/>
            <person name="Parey E."/>
            <person name="Roest-Crollius H."/>
            <person name="Braasch I."/>
            <person name="Postlethwait J."/>
            <person name="Bobe J."/>
            <person name="Montfort J."/>
            <person name="Bouchez O."/>
            <person name="Begum T."/>
            <person name="Schartl M."/>
            <person name="Guiguen Y."/>
        </authorList>
    </citation>
    <scope>NUCLEOTIDE SEQUENCE [LARGE SCALE GENOMIC DNA]</scope>
    <source>
        <strain evidence="2 3">Indonesia</strain>
        <tissue evidence="2">Blood</tissue>
    </source>
</reference>
<dbReference type="EMBL" id="VFJC01000011">
    <property type="protein sequence ID" value="KAB5561966.1"/>
    <property type="molecule type" value="Genomic_DNA"/>
</dbReference>
<sequence>METWHGCPGYTSTLSSKWFSWLRIRGPPSVRACVCNVYKSLAPLMPYAAALVVVVLYALADQLHGFVCRIFIPQYHYPYSTPLALMQVLLNILALLGLHALGVVQLNPFSRRLAERLMVPAVCGGVQCVLALWARASAHSGLYPLTGRLLPLFSLAWGHLLGVSKPNSAYFTCLLTATTFTSIGITVYGEGVYNMEPLEYFYSPLSLFLHSLSLAWLSKVAQTEQGHATTFDLYYTLTVTQSVVLALLCVMHPDTPQAITHGSWHTLLFLGYILAVLLLSAVQIFLVDVTALRYSPLTAALLHSTRGLVMPLINLL</sequence>
<organism evidence="2 3">
    <name type="scientific">Pangasianodon hypophthalmus</name>
    <name type="common">Striped catfish</name>
    <name type="synonym">Helicophagus hypophthalmus</name>
    <dbReference type="NCBI Taxonomy" id="310915"/>
    <lineage>
        <taxon>Eukaryota</taxon>
        <taxon>Metazoa</taxon>
        <taxon>Chordata</taxon>
        <taxon>Craniata</taxon>
        <taxon>Vertebrata</taxon>
        <taxon>Euteleostomi</taxon>
        <taxon>Actinopterygii</taxon>
        <taxon>Neopterygii</taxon>
        <taxon>Teleostei</taxon>
        <taxon>Ostariophysi</taxon>
        <taxon>Siluriformes</taxon>
        <taxon>Pangasiidae</taxon>
        <taxon>Pangasianodon</taxon>
    </lineage>
</organism>
<comment type="caution">
    <text evidence="2">The sequence shown here is derived from an EMBL/GenBank/DDBJ whole genome shotgun (WGS) entry which is preliminary data.</text>
</comment>
<dbReference type="AlphaFoldDB" id="A0A5N5N6I9"/>
<proteinExistence type="predicted"/>
<feature type="transmembrane region" description="Helical" evidence="1">
    <location>
        <begin position="84"/>
        <end position="105"/>
    </location>
</feature>
<feature type="transmembrane region" description="Helical" evidence="1">
    <location>
        <begin position="265"/>
        <end position="287"/>
    </location>
</feature>
<accession>A0A5N5N6I9</accession>
<evidence type="ECO:0000313" key="2">
    <source>
        <dbReference type="EMBL" id="KAB5561966.1"/>
    </source>
</evidence>
<feature type="transmembrane region" description="Helical" evidence="1">
    <location>
        <begin position="117"/>
        <end position="136"/>
    </location>
</feature>
<keyword evidence="3" id="KW-1185">Reference proteome</keyword>
<keyword evidence="1" id="KW-1133">Transmembrane helix</keyword>
<feature type="transmembrane region" description="Helical" evidence="1">
    <location>
        <begin position="142"/>
        <end position="162"/>
    </location>
</feature>
<feature type="transmembrane region" description="Helical" evidence="1">
    <location>
        <begin position="233"/>
        <end position="253"/>
    </location>
</feature>
<feature type="transmembrane region" description="Helical" evidence="1">
    <location>
        <begin position="47"/>
        <end position="72"/>
    </location>
</feature>
<keyword evidence="1" id="KW-0472">Membrane</keyword>
<protein>
    <submittedName>
        <fullName evidence="2">Uncharacterized protein</fullName>
    </submittedName>
</protein>
<dbReference type="Proteomes" id="UP000327468">
    <property type="component" value="Chromosome 10"/>
</dbReference>
<name>A0A5N5N6I9_PANHP</name>
<keyword evidence="1" id="KW-0812">Transmembrane</keyword>
<evidence type="ECO:0000313" key="3">
    <source>
        <dbReference type="Proteomes" id="UP000327468"/>
    </source>
</evidence>